<dbReference type="SUPFAM" id="SSF53448">
    <property type="entry name" value="Nucleotide-diphospho-sugar transferases"/>
    <property type="match status" value="1"/>
</dbReference>
<dbReference type="GO" id="GO:0016020">
    <property type="term" value="C:membrane"/>
    <property type="evidence" value="ECO:0007669"/>
    <property type="project" value="GOC"/>
</dbReference>
<evidence type="ECO:0000313" key="4">
    <source>
        <dbReference type="Proteomes" id="UP001178507"/>
    </source>
</evidence>
<dbReference type="GO" id="GO:0016567">
    <property type="term" value="P:protein ubiquitination"/>
    <property type="evidence" value="ECO:0007669"/>
    <property type="project" value="InterPro"/>
</dbReference>
<dbReference type="InterPro" id="IPR008441">
    <property type="entry name" value="AfumC-like_glycosyl_Trfase"/>
</dbReference>
<reference evidence="3" key="1">
    <citation type="submission" date="2023-08" db="EMBL/GenBank/DDBJ databases">
        <authorList>
            <person name="Chen Y."/>
            <person name="Shah S."/>
            <person name="Dougan E. K."/>
            <person name="Thang M."/>
            <person name="Chan C."/>
        </authorList>
    </citation>
    <scope>NUCLEOTIDE SEQUENCE</scope>
</reference>
<feature type="region of interest" description="Disordered" evidence="1">
    <location>
        <begin position="876"/>
        <end position="899"/>
    </location>
</feature>
<feature type="domain" description="U-box" evidence="2">
    <location>
        <begin position="911"/>
        <end position="974"/>
    </location>
</feature>
<sequence length="986" mass="108942">MAGHAEIPRVAWSFWDKGLRDLSEFRLLCIETWRSMNPGWVIQVLDARSVWDFLQPSDLPKQWEDMYVAFQSDAVRLALLQRYGGLWIDPATICLRPFETWICGREGLAAFYFSSWGTEMGKSAEYVENWVLACRRGHPMIARWKELFNGYWDSIRARKGSLDPLFLPDHPMFCKVDLSHMQRFGHDMRSYLVMHSCFKKMIDEEPEMRRVWQEEMVLLRADEHALWHMDEPDVCWQPEAALRKWLGKGNAAWEDHVIKHCPVLKFTRTFAQLLDREPRQRFLMPIPGRPGEYQACCLLGAAFCAALAFEPVEHMPSILQRQEAGDELSESCVLDVRNGYGRRMAQGTGAEFSAKAIGPQDRNQKGVSGNRRNTNRPSIRLAAGCPEAAAVREMTMPLSGLLPCASLLLIWPYPTCDQPLGTFQRFMLSFSCYPQNSPPGMSHGALGSECLTALAAEFIEEVAARDLSEAVGEICAQHLLSRVQRVYSALGGYSNQELADAVETLARDCVTLPEWVERDFEQEQTSEDFCWAFGPAAAEAAAAAAAAVAGLAELPGKPGMLDDAQLVMSVLEAFALDLDCLTAYIYGGLCRTDKESGGNPDDSWERITRSLRAITCWTVAALGRTAGYERVSSEVLWELAGGDTLWAALLLRGALDAQPAPPQVSASRRILAAPKELPVLQQHLVKAFLGLHTPDVAFEVSEEDVAISERSVQLTKHRRQLGEDVAQVKLLPPLLRSSEAFGLQPELAAFLAAVSASSEALRGSLQPCAELWRHLSRAEAECLPSFRTFLCDCAQIALRMEAACAPCSELINKLLQLSAEPPSLATLAVAGVLATNAQLAVQDVPLLASSLAALSPEQRAETASLASRTAMRSGSWLMSSATPSAPEAPAEKPLPEPPGRLRQVLQDAPRQLRCAIDGRLTLDPVRSPSGFLYERAVLAELLARNGNLCPVTGVALALSSCRRDPEARKEALAWVRAQHSRPRRLQ</sequence>
<evidence type="ECO:0000313" key="3">
    <source>
        <dbReference type="EMBL" id="CAJ1389975.1"/>
    </source>
</evidence>
<organism evidence="3 4">
    <name type="scientific">Effrenium voratum</name>
    <dbReference type="NCBI Taxonomy" id="2562239"/>
    <lineage>
        <taxon>Eukaryota</taxon>
        <taxon>Sar</taxon>
        <taxon>Alveolata</taxon>
        <taxon>Dinophyceae</taxon>
        <taxon>Suessiales</taxon>
        <taxon>Symbiodiniaceae</taxon>
        <taxon>Effrenium</taxon>
    </lineage>
</organism>
<dbReference type="InterPro" id="IPR051706">
    <property type="entry name" value="Glycosyltransferase_domain"/>
</dbReference>
<dbReference type="Proteomes" id="UP001178507">
    <property type="component" value="Unassembled WGS sequence"/>
</dbReference>
<name>A0AA36N475_9DINO</name>
<gene>
    <name evidence="3" type="ORF">EVOR1521_LOCUS15491</name>
</gene>
<protein>
    <recommendedName>
        <fullName evidence="2">U-box domain-containing protein</fullName>
    </recommendedName>
</protein>
<dbReference type="Gene3D" id="3.30.40.10">
    <property type="entry name" value="Zinc/RING finger domain, C3HC4 (zinc finger)"/>
    <property type="match status" value="1"/>
</dbReference>
<feature type="region of interest" description="Disordered" evidence="1">
    <location>
        <begin position="351"/>
        <end position="375"/>
    </location>
</feature>
<dbReference type="InterPro" id="IPR013083">
    <property type="entry name" value="Znf_RING/FYVE/PHD"/>
</dbReference>
<feature type="compositionally biased region" description="Low complexity" evidence="1">
    <location>
        <begin position="879"/>
        <end position="888"/>
    </location>
</feature>
<proteinExistence type="predicted"/>
<dbReference type="InterPro" id="IPR029044">
    <property type="entry name" value="Nucleotide-diphossugar_trans"/>
</dbReference>
<dbReference type="EMBL" id="CAUJNA010001979">
    <property type="protein sequence ID" value="CAJ1389975.1"/>
    <property type="molecule type" value="Genomic_DNA"/>
</dbReference>
<dbReference type="PANTHER" id="PTHR32385:SF15">
    <property type="entry name" value="INOSITOL PHOSPHOCERAMIDE MANNOSYLTRANSFERASE 1"/>
    <property type="match status" value="1"/>
</dbReference>
<accession>A0AA36N475</accession>
<dbReference type="GO" id="GO:0004842">
    <property type="term" value="F:ubiquitin-protein transferase activity"/>
    <property type="evidence" value="ECO:0007669"/>
    <property type="project" value="InterPro"/>
</dbReference>
<comment type="caution">
    <text evidence="3">The sequence shown here is derived from an EMBL/GenBank/DDBJ whole genome shotgun (WGS) entry which is preliminary data.</text>
</comment>
<dbReference type="Pfam" id="PF05704">
    <property type="entry name" value="Caps_synth"/>
    <property type="match status" value="1"/>
</dbReference>
<dbReference type="AlphaFoldDB" id="A0AA36N475"/>
<evidence type="ECO:0000259" key="2">
    <source>
        <dbReference type="SMART" id="SM00504"/>
    </source>
</evidence>
<keyword evidence="4" id="KW-1185">Reference proteome</keyword>
<dbReference type="InterPro" id="IPR003613">
    <property type="entry name" value="Ubox_domain"/>
</dbReference>
<feature type="compositionally biased region" description="Polar residues" evidence="1">
    <location>
        <begin position="365"/>
        <end position="375"/>
    </location>
</feature>
<dbReference type="SUPFAM" id="SSF57850">
    <property type="entry name" value="RING/U-box"/>
    <property type="match status" value="1"/>
</dbReference>
<dbReference type="GO" id="GO:0051999">
    <property type="term" value="P:mannosyl-inositol phosphorylceramide biosynthetic process"/>
    <property type="evidence" value="ECO:0007669"/>
    <property type="project" value="TreeGrafter"/>
</dbReference>
<dbReference type="GO" id="GO:0000030">
    <property type="term" value="F:mannosyltransferase activity"/>
    <property type="evidence" value="ECO:0007669"/>
    <property type="project" value="TreeGrafter"/>
</dbReference>
<evidence type="ECO:0000256" key="1">
    <source>
        <dbReference type="SAM" id="MobiDB-lite"/>
    </source>
</evidence>
<dbReference type="PANTHER" id="PTHR32385">
    <property type="entry name" value="MANNOSYL PHOSPHORYLINOSITOL CERAMIDE SYNTHASE"/>
    <property type="match status" value="1"/>
</dbReference>
<dbReference type="Pfam" id="PF04564">
    <property type="entry name" value="U-box"/>
    <property type="match status" value="1"/>
</dbReference>
<dbReference type="SMART" id="SM00504">
    <property type="entry name" value="Ubox"/>
    <property type="match status" value="1"/>
</dbReference>
<dbReference type="Gene3D" id="3.90.550.20">
    <property type="match status" value="1"/>
</dbReference>